<proteinExistence type="predicted"/>
<evidence type="ECO:0000313" key="2">
    <source>
        <dbReference type="Proteomes" id="UP000036403"/>
    </source>
</evidence>
<dbReference type="Proteomes" id="UP000036403">
    <property type="component" value="Unassembled WGS sequence"/>
</dbReference>
<name>A0A0J7K4H4_LASNI</name>
<gene>
    <name evidence="1" type="ORF">RF55_16373</name>
</gene>
<dbReference type="EMBL" id="LBMM01014367">
    <property type="protein sequence ID" value="KMQ85204.1"/>
    <property type="molecule type" value="Genomic_DNA"/>
</dbReference>
<reference evidence="1 2" key="1">
    <citation type="submission" date="2015-04" db="EMBL/GenBank/DDBJ databases">
        <title>Lasius niger genome sequencing.</title>
        <authorList>
            <person name="Konorov E.A."/>
            <person name="Nikitin M.A."/>
            <person name="Kirill M.V."/>
            <person name="Chang P."/>
        </authorList>
    </citation>
    <scope>NUCLEOTIDE SEQUENCE [LARGE SCALE GENOMIC DNA]</scope>
    <source>
        <tissue evidence="1">Whole</tissue>
    </source>
</reference>
<keyword evidence="2" id="KW-1185">Reference proteome</keyword>
<evidence type="ECO:0000313" key="1">
    <source>
        <dbReference type="EMBL" id="KMQ85204.1"/>
    </source>
</evidence>
<dbReference type="PaxDb" id="67767-A0A0J7K4H4"/>
<protein>
    <submittedName>
        <fullName evidence="1">Retrovirus-related pol polyprotein from transposon tnt</fullName>
    </submittedName>
</protein>
<organism evidence="1 2">
    <name type="scientific">Lasius niger</name>
    <name type="common">Black garden ant</name>
    <dbReference type="NCBI Taxonomy" id="67767"/>
    <lineage>
        <taxon>Eukaryota</taxon>
        <taxon>Metazoa</taxon>
        <taxon>Ecdysozoa</taxon>
        <taxon>Arthropoda</taxon>
        <taxon>Hexapoda</taxon>
        <taxon>Insecta</taxon>
        <taxon>Pterygota</taxon>
        <taxon>Neoptera</taxon>
        <taxon>Endopterygota</taxon>
        <taxon>Hymenoptera</taxon>
        <taxon>Apocrita</taxon>
        <taxon>Aculeata</taxon>
        <taxon>Formicoidea</taxon>
        <taxon>Formicidae</taxon>
        <taxon>Formicinae</taxon>
        <taxon>Lasius</taxon>
        <taxon>Lasius</taxon>
    </lineage>
</organism>
<dbReference type="AlphaFoldDB" id="A0A0J7K4H4"/>
<sequence>MLLLQRKRALCSKLPEEEKDVGNPNDCAFMAETSGNTVRGNKCSAAVVSQMMAAGMDEVWLTNSGASRHITFRRDWLTFLSPGERQ</sequence>
<accession>A0A0J7K4H4</accession>
<comment type="caution">
    <text evidence="1">The sequence shown here is derived from an EMBL/GenBank/DDBJ whole genome shotgun (WGS) entry which is preliminary data.</text>
</comment>